<gene>
    <name evidence="1" type="ORF">LCGC14_0764550</name>
</gene>
<reference evidence="1" key="1">
    <citation type="journal article" date="2015" name="Nature">
        <title>Complex archaea that bridge the gap between prokaryotes and eukaryotes.</title>
        <authorList>
            <person name="Spang A."/>
            <person name="Saw J.H."/>
            <person name="Jorgensen S.L."/>
            <person name="Zaremba-Niedzwiedzka K."/>
            <person name="Martijn J."/>
            <person name="Lind A.E."/>
            <person name="van Eijk R."/>
            <person name="Schleper C."/>
            <person name="Guy L."/>
            <person name="Ettema T.J."/>
        </authorList>
    </citation>
    <scope>NUCLEOTIDE SEQUENCE</scope>
</reference>
<organism evidence="1">
    <name type="scientific">marine sediment metagenome</name>
    <dbReference type="NCBI Taxonomy" id="412755"/>
    <lineage>
        <taxon>unclassified sequences</taxon>
        <taxon>metagenomes</taxon>
        <taxon>ecological metagenomes</taxon>
    </lineage>
</organism>
<comment type="caution">
    <text evidence="1">The sequence shown here is derived from an EMBL/GenBank/DDBJ whole genome shotgun (WGS) entry which is preliminary data.</text>
</comment>
<dbReference type="AlphaFoldDB" id="A0A0F9Q4C7"/>
<sequence>MTIDTFLKKNENDSGFKIGQIVDARSRLWRIERIISKKSEFEENSEINLLEVSSIDGVPNRCNLLLSTVKDVNGKKEVKKLEQIKVAEIPKPDVGKLGNPDFQKVLIQAMRFDLIFGTMARNLKAILQES</sequence>
<name>A0A0F9Q4C7_9ZZZZ</name>
<accession>A0A0F9Q4C7</accession>
<proteinExistence type="predicted"/>
<protein>
    <submittedName>
        <fullName evidence="1">Uncharacterized protein</fullName>
    </submittedName>
</protein>
<dbReference type="EMBL" id="LAZR01001901">
    <property type="protein sequence ID" value="KKN37339.1"/>
    <property type="molecule type" value="Genomic_DNA"/>
</dbReference>
<evidence type="ECO:0000313" key="1">
    <source>
        <dbReference type="EMBL" id="KKN37339.1"/>
    </source>
</evidence>